<dbReference type="Pfam" id="PF02600">
    <property type="entry name" value="DsbB"/>
    <property type="match status" value="1"/>
</dbReference>
<comment type="subcellular location">
    <subcellularLocation>
        <location evidence="1">Membrane</location>
        <topology evidence="1">Multi-pass membrane protein</topology>
    </subcellularLocation>
</comment>
<reference evidence="6 7" key="1">
    <citation type="submission" date="2018-11" db="EMBL/GenBank/DDBJ databases">
        <title>Tabrizicola sp. isolated from sediment of alpine lake.</title>
        <authorList>
            <person name="Liu Z."/>
        </authorList>
    </citation>
    <scope>NUCLEOTIDE SEQUENCE [LARGE SCALE GENOMIC DNA]</scope>
    <source>
        <strain evidence="6 7">DRYC-M-16</strain>
    </source>
</reference>
<keyword evidence="2 5" id="KW-0812">Transmembrane</keyword>
<feature type="transmembrane region" description="Helical" evidence="5">
    <location>
        <begin position="125"/>
        <end position="151"/>
    </location>
</feature>
<dbReference type="Gene3D" id="1.20.1550.10">
    <property type="entry name" value="DsbB-like"/>
    <property type="match status" value="1"/>
</dbReference>
<evidence type="ECO:0000256" key="5">
    <source>
        <dbReference type="SAM" id="Phobius"/>
    </source>
</evidence>
<proteinExistence type="predicted"/>
<evidence type="ECO:0000313" key="7">
    <source>
        <dbReference type="Proteomes" id="UP000297741"/>
    </source>
</evidence>
<name>A0ABY2KRH0_9RHOB</name>
<dbReference type="EMBL" id="RPEM01000001">
    <property type="protein sequence ID" value="TGD45276.1"/>
    <property type="molecule type" value="Genomic_DNA"/>
</dbReference>
<protein>
    <submittedName>
        <fullName evidence="6">Disulfide bond formation protein B</fullName>
    </submittedName>
</protein>
<dbReference type="PIRSF" id="PIRSF033913">
    <property type="entry name" value="S-S_format_DsbB"/>
    <property type="match status" value="1"/>
</dbReference>
<dbReference type="SUPFAM" id="SSF158442">
    <property type="entry name" value="DsbB-like"/>
    <property type="match status" value="1"/>
</dbReference>
<accession>A0ABY2KRH0</accession>
<evidence type="ECO:0000256" key="2">
    <source>
        <dbReference type="ARBA" id="ARBA00022692"/>
    </source>
</evidence>
<organism evidence="6 7">
    <name type="scientific">Pseudotabrizicola sediminis</name>
    <dbReference type="NCBI Taxonomy" id="2486418"/>
    <lineage>
        <taxon>Bacteria</taxon>
        <taxon>Pseudomonadati</taxon>
        <taxon>Pseudomonadota</taxon>
        <taxon>Alphaproteobacteria</taxon>
        <taxon>Rhodobacterales</taxon>
        <taxon>Paracoccaceae</taxon>
        <taxon>Pseudotabrizicola</taxon>
    </lineage>
</organism>
<evidence type="ECO:0000256" key="1">
    <source>
        <dbReference type="ARBA" id="ARBA00004141"/>
    </source>
</evidence>
<sequence length="156" mass="15975">MFALSSRILVAIAGLGSAAVLAGAFAFQHIGGLAPCALCLWQRWPHAAAVVIMALALLVPHRGLRVLGALAALTTAGIGGFHMGVEYGWWEGLATCGGSAITGISVDDLLNPAANVGTPARCDQVAWSLAGISMAGWNMILSLGLAGIWLLSARRT</sequence>
<keyword evidence="4 5" id="KW-0472">Membrane</keyword>
<dbReference type="InterPro" id="IPR003752">
    <property type="entry name" value="DiS_bond_form_DsbB/BdbC"/>
</dbReference>
<gene>
    <name evidence="6" type="ORF">EEB11_01590</name>
</gene>
<comment type="caution">
    <text evidence="6">The sequence shown here is derived from an EMBL/GenBank/DDBJ whole genome shotgun (WGS) entry which is preliminary data.</text>
</comment>
<dbReference type="Proteomes" id="UP000297741">
    <property type="component" value="Unassembled WGS sequence"/>
</dbReference>
<keyword evidence="7" id="KW-1185">Reference proteome</keyword>
<dbReference type="InterPro" id="IPR024199">
    <property type="entry name" value="Uncharacterised_DsbB"/>
</dbReference>
<evidence type="ECO:0000256" key="4">
    <source>
        <dbReference type="ARBA" id="ARBA00023136"/>
    </source>
</evidence>
<feature type="transmembrane region" description="Helical" evidence="5">
    <location>
        <begin position="42"/>
        <end position="59"/>
    </location>
</feature>
<evidence type="ECO:0000313" key="6">
    <source>
        <dbReference type="EMBL" id="TGD45276.1"/>
    </source>
</evidence>
<feature type="transmembrane region" description="Helical" evidence="5">
    <location>
        <begin position="66"/>
        <end position="85"/>
    </location>
</feature>
<evidence type="ECO:0000256" key="3">
    <source>
        <dbReference type="ARBA" id="ARBA00022989"/>
    </source>
</evidence>
<dbReference type="InterPro" id="IPR023380">
    <property type="entry name" value="DsbB-like_sf"/>
</dbReference>
<keyword evidence="3 5" id="KW-1133">Transmembrane helix</keyword>